<accession>F9ZY31</accession>
<dbReference type="EMBL" id="CP002738">
    <property type="protein sequence ID" value="AEF99761.1"/>
    <property type="molecule type" value="Genomic_DNA"/>
</dbReference>
<dbReference type="HOGENOM" id="CLU_2479781_0_0_6"/>
<organism evidence="1 2">
    <name type="scientific">Methylomonas methanica (strain DSM 25384 / MC09)</name>
    <dbReference type="NCBI Taxonomy" id="857087"/>
    <lineage>
        <taxon>Bacteria</taxon>
        <taxon>Pseudomonadati</taxon>
        <taxon>Pseudomonadota</taxon>
        <taxon>Gammaproteobacteria</taxon>
        <taxon>Methylococcales</taxon>
        <taxon>Methylococcaceae</taxon>
        <taxon>Methylomonas</taxon>
    </lineage>
</organism>
<reference key="2">
    <citation type="submission" date="2011-05" db="EMBL/GenBank/DDBJ databases">
        <title>Complete genome sequence of the aerobic marine methanotroph Methylomonas methanica MC09.</title>
        <authorList>
            <person name="Boden R."/>
            <person name="Cunliffe M."/>
            <person name="Scanlan J."/>
            <person name="Moussard H."/>
            <person name="Kits K.D."/>
            <person name="Klotz M."/>
            <person name="Jetten M."/>
            <person name="Vuilleumier S."/>
            <person name="Han J."/>
            <person name="Peters L."/>
            <person name="Mikhailova N."/>
            <person name="Teshima H."/>
            <person name="Tapia R."/>
            <person name="Kyrpides N."/>
            <person name="Ivanova N."/>
            <person name="Pagani I."/>
            <person name="Cheng J.-F."/>
            <person name="Goodwin L."/>
            <person name="Han C."/>
            <person name="Hauser L."/>
            <person name="Land M."/>
            <person name="Lapidus A."/>
            <person name="Lucas S."/>
            <person name="Pitluck S."/>
            <person name="Woyke T."/>
            <person name="Stein L.Y."/>
            <person name="Murrell C."/>
        </authorList>
    </citation>
    <scope>NUCLEOTIDE SEQUENCE</scope>
    <source>
        <strain>MC09</strain>
    </source>
</reference>
<dbReference type="KEGG" id="mmt:Metme_1338"/>
<dbReference type="STRING" id="857087.Metme_1338"/>
<reference evidence="1 2" key="1">
    <citation type="journal article" date="2011" name="J. Bacteriol.">
        <title>Complete Genome Sequence of the Aerobic Marine Methanotroph Methylomonas methanica MC09.</title>
        <authorList>
            <person name="Boden R."/>
            <person name="Cunliffe M."/>
            <person name="Scanlan J."/>
            <person name="Moussard H."/>
            <person name="Kits K.D."/>
            <person name="Klotz M.G."/>
            <person name="Jetten M.S."/>
            <person name="Vuilleumier S."/>
            <person name="Han J."/>
            <person name="Peters L."/>
            <person name="Mikhailova N."/>
            <person name="Teshima H."/>
            <person name="Tapia R."/>
            <person name="Kyrpides N."/>
            <person name="Ivanova N."/>
            <person name="Pagani I."/>
            <person name="Cheng J.F."/>
            <person name="Goodwin L."/>
            <person name="Han C."/>
            <person name="Hauser L."/>
            <person name="Land M.L."/>
            <person name="Lapidus A."/>
            <person name="Lucas S."/>
            <person name="Pitluck S."/>
            <person name="Woyke T."/>
            <person name="Stein L."/>
            <person name="Murrell J.C."/>
        </authorList>
    </citation>
    <scope>NUCLEOTIDE SEQUENCE [LARGE SCALE GENOMIC DNA]</scope>
    <source>
        <strain evidence="1 2">MC09</strain>
    </source>
</reference>
<name>F9ZY31_METMM</name>
<evidence type="ECO:0008006" key="3">
    <source>
        <dbReference type="Google" id="ProtNLM"/>
    </source>
</evidence>
<reference evidence="2" key="3">
    <citation type="submission" date="2011-05" db="EMBL/GenBank/DDBJ databases">
        <title>Complete sequence of Methylomonas methanica MC09.</title>
        <authorList>
            <consortium name="US DOE Joint Genome Institute"/>
            <person name="Lucas S."/>
            <person name="Han J."/>
            <person name="Lapidus A."/>
            <person name="Cheng J.-F."/>
            <person name="Goodwin L."/>
            <person name="Pitluck S."/>
            <person name="Peters L."/>
            <person name="Mikhailova N."/>
            <person name="Teshima H."/>
            <person name="Han C."/>
            <person name="Tapia R."/>
            <person name="Land M."/>
            <person name="Hauser L."/>
            <person name="Kyrpides N."/>
            <person name="Ivanova N."/>
            <person name="Pagani I."/>
            <person name="Stein L."/>
            <person name="Woyke T."/>
        </authorList>
    </citation>
    <scope>NUCLEOTIDE SEQUENCE [LARGE SCALE GENOMIC DNA]</scope>
    <source>
        <strain evidence="2">MC09</strain>
    </source>
</reference>
<protein>
    <recommendedName>
        <fullName evidence="3">Coenzyme PQQ synthesis protein D (PqqD)</fullName>
    </recommendedName>
</protein>
<sequence>MSRVYRLETPPVIVSDYNDEVVVYNILSTSVHLLDSFSFRLLLSANQSTGNNELIEDAERELKISFESAKEYVDNALIAFRKLGLLA</sequence>
<evidence type="ECO:0000313" key="2">
    <source>
        <dbReference type="Proteomes" id="UP000008888"/>
    </source>
</evidence>
<evidence type="ECO:0000313" key="1">
    <source>
        <dbReference type="EMBL" id="AEF99761.1"/>
    </source>
</evidence>
<dbReference type="InterPro" id="IPR027599">
    <property type="entry name" value="PqqD-rel_X"/>
</dbReference>
<dbReference type="AlphaFoldDB" id="F9ZY31"/>
<keyword evidence="2" id="KW-1185">Reference proteome</keyword>
<dbReference type="Proteomes" id="UP000008888">
    <property type="component" value="Chromosome"/>
</dbReference>
<dbReference type="NCBIfam" id="TIGR04353">
    <property type="entry name" value="PqqD_rel_X"/>
    <property type="match status" value="1"/>
</dbReference>
<gene>
    <name evidence="1" type="ordered locus">Metme_1338</name>
</gene>
<proteinExistence type="predicted"/>